<dbReference type="InterPro" id="IPR001977">
    <property type="entry name" value="Depp_CoAkinase"/>
</dbReference>
<evidence type="ECO:0000313" key="8">
    <source>
        <dbReference type="Proteomes" id="UP000004892"/>
    </source>
</evidence>
<protein>
    <recommendedName>
        <fullName evidence="5 6">Dephospho-CoA kinase</fullName>
        <ecNumber evidence="5 6">2.7.1.24</ecNumber>
    </recommendedName>
    <alternativeName>
        <fullName evidence="5">Dephosphocoenzyme A kinase</fullName>
    </alternativeName>
</protein>
<keyword evidence="2 5" id="KW-0547">Nucleotide-binding</keyword>
<dbReference type="GO" id="GO:0005524">
    <property type="term" value="F:ATP binding"/>
    <property type="evidence" value="ECO:0007669"/>
    <property type="project" value="UniProtKB-UniRule"/>
</dbReference>
<gene>
    <name evidence="5" type="primary">coaE</name>
    <name evidence="7" type="ORF">HMPREF9449_01407</name>
</gene>
<dbReference type="UniPathway" id="UPA00241">
    <property type="reaction ID" value="UER00356"/>
</dbReference>
<dbReference type="HOGENOM" id="CLU_057180_3_1_10"/>
<accession>H1DGM1</accession>
<dbReference type="PATRIC" id="fig|742817.3.peg.1494"/>
<dbReference type="GO" id="GO:0004140">
    <property type="term" value="F:dephospho-CoA kinase activity"/>
    <property type="evidence" value="ECO:0007669"/>
    <property type="project" value="UniProtKB-UniRule"/>
</dbReference>
<keyword evidence="3 5" id="KW-0067">ATP-binding</keyword>
<keyword evidence="8" id="KW-1185">Reference proteome</keyword>
<feature type="binding site" evidence="5">
    <location>
        <begin position="11"/>
        <end position="16"/>
    </location>
    <ligand>
        <name>ATP</name>
        <dbReference type="ChEBI" id="CHEBI:30616"/>
    </ligand>
</feature>
<dbReference type="HAMAP" id="MF_00376">
    <property type="entry name" value="Dephospho_CoA_kinase"/>
    <property type="match status" value="1"/>
</dbReference>
<dbReference type="EC" id="2.7.1.24" evidence="5 6"/>
<keyword evidence="5" id="KW-0963">Cytoplasm</keyword>
<comment type="caution">
    <text evidence="7">The sequence shown here is derived from an EMBL/GenBank/DDBJ whole genome shotgun (WGS) entry which is preliminary data.</text>
</comment>
<dbReference type="EMBL" id="ADMC01000022">
    <property type="protein sequence ID" value="EHP47554.1"/>
    <property type="molecule type" value="Genomic_DNA"/>
</dbReference>
<evidence type="ECO:0000256" key="6">
    <source>
        <dbReference type="NCBIfam" id="TIGR00152"/>
    </source>
</evidence>
<sequence length="201" mass="22955">MVKIGITGGIGSGKTTIATLLKDRGYPVYIADSEASVLINTHPSIRKALTDQFGSSLYDKGVLNKKKLSDIIFKDKNALSLVNHIVHPVVMEDFIAWSQQQRTNLVFFESAILFEANLAAHFDVIICIYASLQTRIERVRKRDGISPEKVMERIKNQWSDEKKCQQSDFIIYTDRDLDINRQTTEIVKRIESKYFRSPESI</sequence>
<dbReference type="SUPFAM" id="SSF52540">
    <property type="entry name" value="P-loop containing nucleoside triphosphate hydrolases"/>
    <property type="match status" value="1"/>
</dbReference>
<evidence type="ECO:0000256" key="5">
    <source>
        <dbReference type="HAMAP-Rule" id="MF_00376"/>
    </source>
</evidence>
<comment type="subcellular location">
    <subcellularLocation>
        <location evidence="5">Cytoplasm</location>
    </subcellularLocation>
</comment>
<dbReference type="NCBIfam" id="TIGR00152">
    <property type="entry name" value="dephospho-CoA kinase"/>
    <property type="match status" value="1"/>
</dbReference>
<proteinExistence type="inferred from homology"/>
<dbReference type="AlphaFoldDB" id="H1DGM1"/>
<reference evidence="7 8" key="1">
    <citation type="submission" date="2012-01" db="EMBL/GenBank/DDBJ databases">
        <title>The Genome Sequence of Odoribacter laneus YIT 12061.</title>
        <authorList>
            <consortium name="The Broad Institute Genome Sequencing Platform"/>
            <person name="Earl A."/>
            <person name="Ward D."/>
            <person name="Feldgarden M."/>
            <person name="Gevers D."/>
            <person name="Morotomi M."/>
            <person name="Young S.K."/>
            <person name="Zeng Q."/>
            <person name="Gargeya S."/>
            <person name="Fitzgerald M."/>
            <person name="Haas B."/>
            <person name="Abouelleil A."/>
            <person name="Alvarado L."/>
            <person name="Arachchi H.M."/>
            <person name="Berlin A."/>
            <person name="Chapman S.B."/>
            <person name="Gearin G."/>
            <person name="Goldberg J."/>
            <person name="Griggs A."/>
            <person name="Gujja S."/>
            <person name="Hansen M."/>
            <person name="Heiman D."/>
            <person name="Howarth C."/>
            <person name="Larimer J."/>
            <person name="Lui A."/>
            <person name="MacDonald P.J.P."/>
            <person name="McCowen C."/>
            <person name="Montmayeur A."/>
            <person name="Murphy C."/>
            <person name="Neiman D."/>
            <person name="Pearson M."/>
            <person name="Priest M."/>
            <person name="Roberts A."/>
            <person name="Saif S."/>
            <person name="Shea T."/>
            <person name="Sisk P."/>
            <person name="Stolte C."/>
            <person name="Sykes S."/>
            <person name="Wortman J."/>
            <person name="Nusbaum C."/>
            <person name="Birren B."/>
        </authorList>
    </citation>
    <scope>NUCLEOTIDE SEQUENCE [LARGE SCALE GENOMIC DNA]</scope>
    <source>
        <strain evidence="7 8">YIT 12061</strain>
    </source>
</reference>
<comment type="pathway">
    <text evidence="5">Cofactor biosynthesis; coenzyme A biosynthesis; CoA from (R)-pantothenate: step 5/5.</text>
</comment>
<dbReference type="PANTHER" id="PTHR10695">
    <property type="entry name" value="DEPHOSPHO-COA KINASE-RELATED"/>
    <property type="match status" value="1"/>
</dbReference>
<dbReference type="Gene3D" id="3.40.50.300">
    <property type="entry name" value="P-loop containing nucleotide triphosphate hydrolases"/>
    <property type="match status" value="1"/>
</dbReference>
<comment type="function">
    <text evidence="5">Catalyzes the phosphorylation of the 3'-hydroxyl group of dephosphocoenzyme A to form coenzyme A.</text>
</comment>
<dbReference type="Pfam" id="PF01121">
    <property type="entry name" value="CoaE"/>
    <property type="match status" value="1"/>
</dbReference>
<evidence type="ECO:0000313" key="7">
    <source>
        <dbReference type="EMBL" id="EHP47554.1"/>
    </source>
</evidence>
<dbReference type="PANTHER" id="PTHR10695:SF46">
    <property type="entry name" value="BIFUNCTIONAL COENZYME A SYNTHASE-RELATED"/>
    <property type="match status" value="1"/>
</dbReference>
<dbReference type="RefSeq" id="WP_009136555.1">
    <property type="nucleotide sequence ID" value="NZ_JH594596.1"/>
</dbReference>
<comment type="similarity">
    <text evidence="1 5">Belongs to the CoaE family.</text>
</comment>
<keyword evidence="4 5" id="KW-0173">Coenzyme A biosynthesis</keyword>
<keyword evidence="5 7" id="KW-0418">Kinase</keyword>
<keyword evidence="5" id="KW-0808">Transferase</keyword>
<dbReference type="eggNOG" id="COG0237">
    <property type="taxonomic scope" value="Bacteria"/>
</dbReference>
<dbReference type="InterPro" id="IPR027417">
    <property type="entry name" value="P-loop_NTPase"/>
</dbReference>
<evidence type="ECO:0000256" key="1">
    <source>
        <dbReference type="ARBA" id="ARBA00009018"/>
    </source>
</evidence>
<evidence type="ECO:0000256" key="3">
    <source>
        <dbReference type="ARBA" id="ARBA00022840"/>
    </source>
</evidence>
<dbReference type="GeneID" id="98068980"/>
<name>H1DGM1_9BACT</name>
<organism evidence="7 8">
    <name type="scientific">Odoribacter laneus YIT 12061</name>
    <dbReference type="NCBI Taxonomy" id="742817"/>
    <lineage>
        <taxon>Bacteria</taxon>
        <taxon>Pseudomonadati</taxon>
        <taxon>Bacteroidota</taxon>
        <taxon>Bacteroidia</taxon>
        <taxon>Bacteroidales</taxon>
        <taxon>Odoribacteraceae</taxon>
        <taxon>Odoribacter</taxon>
    </lineage>
</organism>
<evidence type="ECO:0000256" key="4">
    <source>
        <dbReference type="ARBA" id="ARBA00022993"/>
    </source>
</evidence>
<dbReference type="STRING" id="742817.HMPREF9449_01407"/>
<dbReference type="CDD" id="cd02022">
    <property type="entry name" value="DPCK"/>
    <property type="match status" value="1"/>
</dbReference>
<evidence type="ECO:0000256" key="2">
    <source>
        <dbReference type="ARBA" id="ARBA00022741"/>
    </source>
</evidence>
<dbReference type="GO" id="GO:0005737">
    <property type="term" value="C:cytoplasm"/>
    <property type="evidence" value="ECO:0007669"/>
    <property type="project" value="UniProtKB-SubCell"/>
</dbReference>
<dbReference type="PROSITE" id="PS51219">
    <property type="entry name" value="DPCK"/>
    <property type="match status" value="1"/>
</dbReference>
<dbReference type="Proteomes" id="UP000004892">
    <property type="component" value="Unassembled WGS sequence"/>
</dbReference>
<comment type="catalytic activity">
    <reaction evidence="5">
        <text>3'-dephospho-CoA + ATP = ADP + CoA + H(+)</text>
        <dbReference type="Rhea" id="RHEA:18245"/>
        <dbReference type="ChEBI" id="CHEBI:15378"/>
        <dbReference type="ChEBI" id="CHEBI:30616"/>
        <dbReference type="ChEBI" id="CHEBI:57287"/>
        <dbReference type="ChEBI" id="CHEBI:57328"/>
        <dbReference type="ChEBI" id="CHEBI:456216"/>
        <dbReference type="EC" id="2.7.1.24"/>
    </reaction>
</comment>
<dbReference type="GO" id="GO:0015937">
    <property type="term" value="P:coenzyme A biosynthetic process"/>
    <property type="evidence" value="ECO:0007669"/>
    <property type="project" value="UniProtKB-UniRule"/>
</dbReference>